<keyword evidence="21" id="KW-1185">Reference proteome</keyword>
<gene>
    <name evidence="20" type="ORF">Bpfe_015092</name>
</gene>
<evidence type="ECO:0000256" key="17">
    <source>
        <dbReference type="RuleBase" id="RU363037"/>
    </source>
</evidence>
<dbReference type="Proteomes" id="UP001233172">
    <property type="component" value="Unassembled WGS sequence"/>
</dbReference>
<dbReference type="AlphaFoldDB" id="A0AAD8F9S6"/>
<evidence type="ECO:0000256" key="2">
    <source>
        <dbReference type="ARBA" id="ARBA00007894"/>
    </source>
</evidence>
<reference evidence="20" key="1">
    <citation type="journal article" date="2023" name="PLoS Negl. Trop. Dis.">
        <title>A genome sequence for Biomphalaria pfeifferi, the major vector snail for the human-infecting parasite Schistosoma mansoni.</title>
        <authorList>
            <person name="Bu L."/>
            <person name="Lu L."/>
            <person name="Laidemitt M.R."/>
            <person name="Zhang S.M."/>
            <person name="Mutuku M."/>
            <person name="Mkoji G."/>
            <person name="Steinauer M."/>
            <person name="Loker E.S."/>
        </authorList>
    </citation>
    <scope>NUCLEOTIDE SEQUENCE</scope>
    <source>
        <strain evidence="20">KasaAsao</strain>
    </source>
</reference>
<dbReference type="Pfam" id="PF00749">
    <property type="entry name" value="tRNA-synt_1c"/>
    <property type="match status" value="1"/>
</dbReference>
<dbReference type="InterPro" id="IPR001412">
    <property type="entry name" value="aa-tRNA-synth_I_CS"/>
</dbReference>
<evidence type="ECO:0000256" key="10">
    <source>
        <dbReference type="ARBA" id="ARBA00044054"/>
    </source>
</evidence>
<dbReference type="PROSITE" id="PS00178">
    <property type="entry name" value="AA_TRNA_LIGASE_I"/>
    <property type="match status" value="1"/>
</dbReference>
<keyword evidence="7 17" id="KW-0648">Protein biosynthesis</keyword>
<protein>
    <recommendedName>
        <fullName evidence="11">Nondiscriminating glutamyl-tRNA synthetase EARS2, mitochondrial</fullName>
        <ecNumber evidence="3">6.1.1.17</ecNumber>
        <ecNumber evidence="10">6.1.1.24</ecNumber>
    </recommendedName>
    <alternativeName>
        <fullName evidence="13">Glutamate--tRNA(Gln) ligase EARS2, mitochondrial</fullName>
    </alternativeName>
    <alternativeName>
        <fullName evidence="9">Glutamyl-tRNA synthetase</fullName>
    </alternativeName>
    <alternativeName>
        <fullName evidence="12">Mitochondrial glutamyl-tRNA synthetase</fullName>
    </alternativeName>
</protein>
<evidence type="ECO:0000313" key="21">
    <source>
        <dbReference type="Proteomes" id="UP001233172"/>
    </source>
</evidence>
<reference evidence="20" key="2">
    <citation type="submission" date="2023-04" db="EMBL/GenBank/DDBJ databases">
        <authorList>
            <person name="Bu L."/>
            <person name="Lu L."/>
            <person name="Laidemitt M.R."/>
            <person name="Zhang S.M."/>
            <person name="Mutuku M."/>
            <person name="Mkoji G."/>
            <person name="Steinauer M."/>
            <person name="Loker E.S."/>
        </authorList>
    </citation>
    <scope>NUCLEOTIDE SEQUENCE</scope>
    <source>
        <strain evidence="20">KasaAsao</strain>
        <tissue evidence="20">Whole Snail</tissue>
    </source>
</reference>
<dbReference type="GO" id="GO:0008270">
    <property type="term" value="F:zinc ion binding"/>
    <property type="evidence" value="ECO:0007669"/>
    <property type="project" value="InterPro"/>
</dbReference>
<dbReference type="EC" id="6.1.1.24" evidence="10"/>
<dbReference type="Gene3D" id="3.40.50.620">
    <property type="entry name" value="HUPs"/>
    <property type="match status" value="1"/>
</dbReference>
<dbReference type="SUPFAM" id="SSF48163">
    <property type="entry name" value="An anticodon-binding domain of class I aminoacyl-tRNA synthetases"/>
    <property type="match status" value="1"/>
</dbReference>
<dbReference type="GO" id="GO:0050561">
    <property type="term" value="F:glutamate-tRNA(Gln) ligase activity"/>
    <property type="evidence" value="ECO:0007669"/>
    <property type="project" value="UniProtKB-EC"/>
</dbReference>
<evidence type="ECO:0000256" key="14">
    <source>
        <dbReference type="ARBA" id="ARBA00047366"/>
    </source>
</evidence>
<dbReference type="SUPFAM" id="SSF52374">
    <property type="entry name" value="Nucleotidylyl transferase"/>
    <property type="match status" value="1"/>
</dbReference>
<comment type="catalytic activity">
    <reaction evidence="15">
        <text>tRNA(Glx) + L-glutamate + ATP = L-glutamyl-tRNA(Glx) + AMP + diphosphate</text>
        <dbReference type="Rhea" id="RHEA:18397"/>
        <dbReference type="Rhea" id="RHEA-COMP:9713"/>
        <dbReference type="Rhea" id="RHEA-COMP:9716"/>
        <dbReference type="ChEBI" id="CHEBI:29985"/>
        <dbReference type="ChEBI" id="CHEBI:30616"/>
        <dbReference type="ChEBI" id="CHEBI:33019"/>
        <dbReference type="ChEBI" id="CHEBI:78442"/>
        <dbReference type="ChEBI" id="CHEBI:78520"/>
        <dbReference type="ChEBI" id="CHEBI:456215"/>
        <dbReference type="EC" id="6.1.1.24"/>
    </reaction>
    <physiologicalReaction direction="left-to-right" evidence="15">
        <dbReference type="Rhea" id="RHEA:18398"/>
    </physiologicalReaction>
</comment>
<organism evidence="20 21">
    <name type="scientific">Biomphalaria pfeifferi</name>
    <name type="common">Bloodfluke planorb</name>
    <name type="synonym">Freshwater snail</name>
    <dbReference type="NCBI Taxonomy" id="112525"/>
    <lineage>
        <taxon>Eukaryota</taxon>
        <taxon>Metazoa</taxon>
        <taxon>Spiralia</taxon>
        <taxon>Lophotrochozoa</taxon>
        <taxon>Mollusca</taxon>
        <taxon>Gastropoda</taxon>
        <taxon>Heterobranchia</taxon>
        <taxon>Euthyneura</taxon>
        <taxon>Panpulmonata</taxon>
        <taxon>Hygrophila</taxon>
        <taxon>Lymnaeoidea</taxon>
        <taxon>Planorbidae</taxon>
        <taxon>Biomphalaria</taxon>
    </lineage>
</organism>
<dbReference type="PRINTS" id="PR00987">
    <property type="entry name" value="TRNASYNTHGLU"/>
</dbReference>
<evidence type="ECO:0000256" key="12">
    <source>
        <dbReference type="ARBA" id="ARBA00044251"/>
    </source>
</evidence>
<proteinExistence type="inferred from homology"/>
<comment type="catalytic activity">
    <reaction evidence="14">
        <text>tRNA(Glu) + L-glutamate + ATP = L-glutamyl-tRNA(Glu) + AMP + diphosphate</text>
        <dbReference type="Rhea" id="RHEA:23540"/>
        <dbReference type="Rhea" id="RHEA-COMP:9663"/>
        <dbReference type="Rhea" id="RHEA-COMP:9680"/>
        <dbReference type="ChEBI" id="CHEBI:29985"/>
        <dbReference type="ChEBI" id="CHEBI:30616"/>
        <dbReference type="ChEBI" id="CHEBI:33019"/>
        <dbReference type="ChEBI" id="CHEBI:78442"/>
        <dbReference type="ChEBI" id="CHEBI:78520"/>
        <dbReference type="ChEBI" id="CHEBI:456215"/>
        <dbReference type="EC" id="6.1.1.17"/>
    </reaction>
    <physiologicalReaction direction="left-to-right" evidence="14">
        <dbReference type="Rhea" id="RHEA:23541"/>
    </physiologicalReaction>
</comment>
<dbReference type="EC" id="6.1.1.17" evidence="3"/>
<dbReference type="InterPro" id="IPR014729">
    <property type="entry name" value="Rossmann-like_a/b/a_fold"/>
</dbReference>
<dbReference type="GO" id="GO:0005524">
    <property type="term" value="F:ATP binding"/>
    <property type="evidence" value="ECO:0007669"/>
    <property type="project" value="UniProtKB-KW"/>
</dbReference>
<accession>A0AAD8F9S6</accession>
<evidence type="ECO:0000256" key="5">
    <source>
        <dbReference type="ARBA" id="ARBA00022741"/>
    </source>
</evidence>
<dbReference type="HAMAP" id="MF_00022">
    <property type="entry name" value="Glu_tRNA_synth_type1"/>
    <property type="match status" value="1"/>
</dbReference>
<dbReference type="GO" id="GO:0000049">
    <property type="term" value="F:tRNA binding"/>
    <property type="evidence" value="ECO:0007669"/>
    <property type="project" value="InterPro"/>
</dbReference>
<keyword evidence="6 17" id="KW-0067">ATP-binding</keyword>
<dbReference type="PANTHER" id="PTHR43311:SF2">
    <property type="entry name" value="GLUTAMATE--TRNA LIGASE, MITOCHONDRIAL-RELATED"/>
    <property type="match status" value="1"/>
</dbReference>
<keyword evidence="5 17" id="KW-0547">Nucleotide-binding</keyword>
<dbReference type="FunFam" id="3.40.50.620:FF:000045">
    <property type="entry name" value="Glutamate--tRNA ligase, mitochondrial"/>
    <property type="match status" value="1"/>
</dbReference>
<evidence type="ECO:0000256" key="1">
    <source>
        <dbReference type="ARBA" id="ARBA00004173"/>
    </source>
</evidence>
<evidence type="ECO:0000256" key="15">
    <source>
        <dbReference type="ARBA" id="ARBA00047479"/>
    </source>
</evidence>
<dbReference type="Gene3D" id="1.10.10.350">
    <property type="match status" value="1"/>
</dbReference>
<evidence type="ECO:0000313" key="20">
    <source>
        <dbReference type="EMBL" id="KAK0055581.1"/>
    </source>
</evidence>
<dbReference type="InterPro" id="IPR020058">
    <property type="entry name" value="Glu/Gln-tRNA-synth_Ib_cat-dom"/>
</dbReference>
<name>A0AAD8F9S6_BIOPF</name>
<evidence type="ECO:0000256" key="3">
    <source>
        <dbReference type="ARBA" id="ARBA00012835"/>
    </source>
</evidence>
<evidence type="ECO:0000259" key="18">
    <source>
        <dbReference type="Pfam" id="PF00749"/>
    </source>
</evidence>
<keyword evidence="8 17" id="KW-0030">Aminoacyl-tRNA synthetase</keyword>
<dbReference type="CDD" id="cd00808">
    <property type="entry name" value="GluRS_core"/>
    <property type="match status" value="1"/>
</dbReference>
<evidence type="ECO:0000256" key="13">
    <source>
        <dbReference type="ARBA" id="ARBA00044313"/>
    </source>
</evidence>
<evidence type="ECO:0000256" key="6">
    <source>
        <dbReference type="ARBA" id="ARBA00022840"/>
    </source>
</evidence>
<feature type="domain" description="Aminoacyl-tRNA synthetase class I anticodon-binding" evidence="19">
    <location>
        <begin position="407"/>
        <end position="536"/>
    </location>
</feature>
<evidence type="ECO:0000256" key="9">
    <source>
        <dbReference type="ARBA" id="ARBA00030865"/>
    </source>
</evidence>
<dbReference type="InterPro" id="IPR045462">
    <property type="entry name" value="aa-tRNA-synth_I_cd-bd"/>
</dbReference>
<comment type="caution">
    <text evidence="20">The sequence shown here is derived from an EMBL/GenBank/DDBJ whole genome shotgun (WGS) entry which is preliminary data.</text>
</comment>
<evidence type="ECO:0000256" key="11">
    <source>
        <dbReference type="ARBA" id="ARBA00044142"/>
    </source>
</evidence>
<evidence type="ECO:0000256" key="16">
    <source>
        <dbReference type="ARBA" id="ARBA00047689"/>
    </source>
</evidence>
<comment type="similarity">
    <text evidence="2">Belongs to the class-I aminoacyl-tRNA synthetase family. Glutamate--tRNA ligase type 1 subfamily.</text>
</comment>
<dbReference type="Pfam" id="PF19269">
    <property type="entry name" value="Anticodon_2"/>
    <property type="match status" value="1"/>
</dbReference>
<evidence type="ECO:0000256" key="4">
    <source>
        <dbReference type="ARBA" id="ARBA00022598"/>
    </source>
</evidence>
<dbReference type="PANTHER" id="PTHR43311">
    <property type="entry name" value="GLUTAMATE--TRNA LIGASE"/>
    <property type="match status" value="1"/>
</dbReference>
<dbReference type="GO" id="GO:0006424">
    <property type="term" value="P:glutamyl-tRNA aminoacylation"/>
    <property type="evidence" value="ECO:0007669"/>
    <property type="project" value="InterPro"/>
</dbReference>
<dbReference type="EMBL" id="JASAOG010000069">
    <property type="protein sequence ID" value="KAK0055581.1"/>
    <property type="molecule type" value="Genomic_DNA"/>
</dbReference>
<dbReference type="InterPro" id="IPR008925">
    <property type="entry name" value="aa_tRNA-synth_I_cd-bd_sf"/>
</dbReference>
<dbReference type="NCBIfam" id="TIGR00464">
    <property type="entry name" value="gltX_bact"/>
    <property type="match status" value="1"/>
</dbReference>
<feature type="domain" description="Glutamyl/glutaminyl-tRNA synthetase class Ib catalytic" evidence="18">
    <location>
        <begin position="45"/>
        <end position="346"/>
    </location>
</feature>
<dbReference type="GO" id="GO:0004818">
    <property type="term" value="F:glutamate-tRNA ligase activity"/>
    <property type="evidence" value="ECO:0007669"/>
    <property type="project" value="UniProtKB-EC"/>
</dbReference>
<dbReference type="InterPro" id="IPR000924">
    <property type="entry name" value="Glu/Gln-tRNA-synth"/>
</dbReference>
<dbReference type="InterPro" id="IPR049940">
    <property type="entry name" value="GluQ/Sye"/>
</dbReference>
<comment type="subcellular location">
    <subcellularLocation>
        <location evidence="1">Mitochondrion</location>
    </subcellularLocation>
</comment>
<evidence type="ECO:0000256" key="7">
    <source>
        <dbReference type="ARBA" id="ARBA00022917"/>
    </source>
</evidence>
<dbReference type="InterPro" id="IPR004527">
    <property type="entry name" value="Glu-tRNA-ligase_bac/mito"/>
</dbReference>
<evidence type="ECO:0000259" key="19">
    <source>
        <dbReference type="Pfam" id="PF19269"/>
    </source>
</evidence>
<dbReference type="InterPro" id="IPR033910">
    <property type="entry name" value="GluRS_core"/>
</dbReference>
<evidence type="ECO:0000256" key="8">
    <source>
        <dbReference type="ARBA" id="ARBA00023146"/>
    </source>
</evidence>
<comment type="catalytic activity">
    <reaction evidence="16">
        <text>tRNA(Gln) + L-glutamate + ATP = L-glutamyl-tRNA(Gln) + AMP + diphosphate</text>
        <dbReference type="Rhea" id="RHEA:64612"/>
        <dbReference type="Rhea" id="RHEA-COMP:9662"/>
        <dbReference type="Rhea" id="RHEA-COMP:9684"/>
        <dbReference type="ChEBI" id="CHEBI:29985"/>
        <dbReference type="ChEBI" id="CHEBI:30616"/>
        <dbReference type="ChEBI" id="CHEBI:33019"/>
        <dbReference type="ChEBI" id="CHEBI:78442"/>
        <dbReference type="ChEBI" id="CHEBI:78520"/>
        <dbReference type="ChEBI" id="CHEBI:456215"/>
    </reaction>
    <physiologicalReaction direction="left-to-right" evidence="16">
        <dbReference type="Rhea" id="RHEA:64613"/>
    </physiologicalReaction>
</comment>
<dbReference type="GO" id="GO:0005739">
    <property type="term" value="C:mitochondrion"/>
    <property type="evidence" value="ECO:0007669"/>
    <property type="project" value="UniProtKB-SubCell"/>
</dbReference>
<keyword evidence="4 17" id="KW-0436">Ligase</keyword>
<dbReference type="InterPro" id="IPR020751">
    <property type="entry name" value="aa-tRNA-synth_I_codon-bd_sub2"/>
</dbReference>
<sequence>MAAPIIKTLQKNSPKPFKILCSIIKRNPVLIKCRKFSVDHFESTVRVRFAPSPTGYLHLGGLRTALYNYLFARAQKGKFILRIEDTDQSRAIPGAIEKLEDTLHWAGLDPDEGPTPGGSFGPYIQSQRLSIYQENIKTLLDNGWAYPCFCTSRRLELMRKEAAKNNEPSKYDNRCRSVIRKEAEELIDQGTPYVIRLKLEPTPDPWDDMIKGPTAHNIIDIEGDPVLMKSDGYPTYHFANVVDDHLMKVSHVLRGSEWLSSTPKHILLYKAFGWSPPKFGHLPLIVNHDGTKLSKRQGDIHVEHYRELGCFPQSVLNFITTIGGGFDKYSAGRSLQDMWESFDISKIKSNPGKLSPTSLNEANRSQIEAMVNSSDPHIVSRLADQVRKLVVIKFNDRLENTKLREQVLSDSYIINTIKWSLMDARTSFLSDFVTQEMEYLWVTPSRSSLLELAATDANLMSLLLDFEKWVIQLTDFSISHLGNELKQQAQKQQLKPQKYFTTIRQVLTGLKQGTPVAELMSVIGRDNVLARLDVAIKTLQSSALCAQASSGNYSEKH</sequence>